<keyword evidence="6 12" id="KW-0418">Kinase</keyword>
<evidence type="ECO:0000256" key="4">
    <source>
        <dbReference type="ARBA" id="ARBA00022679"/>
    </source>
</evidence>
<dbReference type="GO" id="GO:0016020">
    <property type="term" value="C:membrane"/>
    <property type="evidence" value="ECO:0007669"/>
    <property type="project" value="InterPro"/>
</dbReference>
<dbReference type="PATRIC" id="fig|1125718.3.peg.2053"/>
<evidence type="ECO:0000313" key="12">
    <source>
        <dbReference type="EMBL" id="EJF41122.1"/>
    </source>
</evidence>
<dbReference type="CDD" id="cd16917">
    <property type="entry name" value="HATPase_UhpB-NarQ-NarX-like"/>
    <property type="match status" value="1"/>
</dbReference>
<feature type="transmembrane region" description="Helical" evidence="9">
    <location>
        <begin position="49"/>
        <end position="69"/>
    </location>
</feature>
<keyword evidence="7" id="KW-0067">ATP-binding</keyword>
<keyword evidence="13" id="KW-1185">Reference proteome</keyword>
<reference evidence="12 13" key="1">
    <citation type="submission" date="2012-05" db="EMBL/GenBank/DDBJ databases">
        <authorList>
            <person name="Harkins D.M."/>
            <person name="Madupu R."/>
            <person name="Durkin A.S."/>
            <person name="Torralba M."/>
            <person name="Methe B."/>
            <person name="Sutton G.G."/>
            <person name="Nelson K.E."/>
        </authorList>
    </citation>
    <scope>NUCLEOTIDE SEQUENCE [LARGE SCALE GENOMIC DNA]</scope>
    <source>
        <strain evidence="12 13">F0489</strain>
    </source>
</reference>
<keyword evidence="8" id="KW-0902">Two-component regulatory system</keyword>
<feature type="domain" description="Putative sensor" evidence="11">
    <location>
        <begin position="23"/>
        <end position="209"/>
    </location>
</feature>
<sequence>MNLPTSWRDWRDRYRQMRRDAAYLLLAWPLNVVAFIIVVTLIALGAGTVIIWIGIPILVLGLEICTYFADMERRAVAAVDSSEYVPGHYLRTDPGDGTVRRLLTTLRDPQRWLDLGWVFVGLFVTTATWALSLTWLVTMFVGWLGMAADIIVDATVPRSQTLAGLLGLKPALLWQVLLDLALWVLFTLTAPLVLRALTRARQAFSRALLCQRSEVARLETSRAAVQRAEADTRRQLERDIHDGPQQRLVRLGMDLARAKRQAVKDPQAAEGIISGAMDQTQQTLDELRRLSRGIAPPVLTDRGLSAALAEVAARSTVPVTVHADLPPLPDHISQAAYFVASEALTNLNKHSGAHSAELGAVIETEQLRLWIADDGVGGASLAKGHGLAGLVERLEGVDGRLTVTSPAGGPTRVEAVIPCAS</sequence>
<protein>
    <recommendedName>
        <fullName evidence="2">histidine kinase</fullName>
        <ecNumber evidence="2">2.7.13.3</ecNumber>
    </recommendedName>
</protein>
<dbReference type="RefSeq" id="WP_008732484.1">
    <property type="nucleotide sequence ID" value="NZ_AKFT01000163.1"/>
</dbReference>
<keyword evidence="4" id="KW-0808">Transferase</keyword>
<dbReference type="PANTHER" id="PTHR24421:SF10">
    <property type="entry name" value="NITRATE_NITRITE SENSOR PROTEIN NARQ"/>
    <property type="match status" value="1"/>
</dbReference>
<dbReference type="PANTHER" id="PTHR24421">
    <property type="entry name" value="NITRATE/NITRITE SENSOR PROTEIN NARX-RELATED"/>
    <property type="match status" value="1"/>
</dbReference>
<evidence type="ECO:0000256" key="8">
    <source>
        <dbReference type="ARBA" id="ARBA00023012"/>
    </source>
</evidence>
<evidence type="ECO:0000313" key="13">
    <source>
        <dbReference type="Proteomes" id="UP000002941"/>
    </source>
</evidence>
<dbReference type="EC" id="2.7.13.3" evidence="2"/>
<dbReference type="GO" id="GO:0046983">
    <property type="term" value="F:protein dimerization activity"/>
    <property type="evidence" value="ECO:0007669"/>
    <property type="project" value="InterPro"/>
</dbReference>
<feature type="transmembrane region" description="Helical" evidence="9">
    <location>
        <begin position="115"/>
        <end position="137"/>
    </location>
</feature>
<dbReference type="GO" id="GO:0000155">
    <property type="term" value="F:phosphorelay sensor kinase activity"/>
    <property type="evidence" value="ECO:0007669"/>
    <property type="project" value="InterPro"/>
</dbReference>
<accession>J0N9C4</accession>
<evidence type="ECO:0000259" key="10">
    <source>
        <dbReference type="Pfam" id="PF07730"/>
    </source>
</evidence>
<evidence type="ECO:0000256" key="7">
    <source>
        <dbReference type="ARBA" id="ARBA00022840"/>
    </source>
</evidence>
<comment type="caution">
    <text evidence="12">The sequence shown here is derived from an EMBL/GenBank/DDBJ whole genome shotgun (WGS) entry which is preliminary data.</text>
</comment>
<keyword evidence="9" id="KW-0472">Membrane</keyword>
<keyword evidence="5" id="KW-0547">Nucleotide-binding</keyword>
<organism evidence="12 13">
    <name type="scientific">Actinomyces massiliensis F0489</name>
    <dbReference type="NCBI Taxonomy" id="1125718"/>
    <lineage>
        <taxon>Bacteria</taxon>
        <taxon>Bacillati</taxon>
        <taxon>Actinomycetota</taxon>
        <taxon>Actinomycetes</taxon>
        <taxon>Actinomycetales</taxon>
        <taxon>Actinomycetaceae</taxon>
        <taxon>Actinomyces</taxon>
    </lineage>
</organism>
<keyword evidence="3" id="KW-0597">Phosphoprotein</keyword>
<evidence type="ECO:0000256" key="2">
    <source>
        <dbReference type="ARBA" id="ARBA00012438"/>
    </source>
</evidence>
<feature type="domain" description="Signal transduction histidine kinase subgroup 3 dimerisation and phosphoacceptor" evidence="10">
    <location>
        <begin position="233"/>
        <end position="298"/>
    </location>
</feature>
<evidence type="ECO:0000256" key="6">
    <source>
        <dbReference type="ARBA" id="ARBA00022777"/>
    </source>
</evidence>
<dbReference type="Pfam" id="PF07730">
    <property type="entry name" value="HisKA_3"/>
    <property type="match status" value="1"/>
</dbReference>
<dbReference type="EMBL" id="AKFT01000163">
    <property type="protein sequence ID" value="EJF41122.1"/>
    <property type="molecule type" value="Genomic_DNA"/>
</dbReference>
<dbReference type="GO" id="GO:0005524">
    <property type="term" value="F:ATP binding"/>
    <property type="evidence" value="ECO:0007669"/>
    <property type="project" value="UniProtKB-KW"/>
</dbReference>
<dbReference type="Pfam" id="PF13796">
    <property type="entry name" value="Sensor"/>
    <property type="match status" value="1"/>
</dbReference>
<evidence type="ECO:0000256" key="9">
    <source>
        <dbReference type="SAM" id="Phobius"/>
    </source>
</evidence>
<dbReference type="AlphaFoldDB" id="J0N9C4"/>
<dbReference type="InterPro" id="IPR025828">
    <property type="entry name" value="Put_sensor_dom"/>
</dbReference>
<comment type="catalytic activity">
    <reaction evidence="1">
        <text>ATP + protein L-histidine = ADP + protein N-phospho-L-histidine.</text>
        <dbReference type="EC" id="2.7.13.3"/>
    </reaction>
</comment>
<dbReference type="Gene3D" id="3.30.565.10">
    <property type="entry name" value="Histidine kinase-like ATPase, C-terminal domain"/>
    <property type="match status" value="1"/>
</dbReference>
<feature type="transmembrane region" description="Helical" evidence="9">
    <location>
        <begin position="172"/>
        <end position="194"/>
    </location>
</feature>
<dbReference type="InterPro" id="IPR050482">
    <property type="entry name" value="Sensor_HK_TwoCompSys"/>
</dbReference>
<dbReference type="Proteomes" id="UP000002941">
    <property type="component" value="Unassembled WGS sequence"/>
</dbReference>
<keyword evidence="9" id="KW-0812">Transmembrane</keyword>
<name>J0N9C4_9ACTO</name>
<evidence type="ECO:0000256" key="5">
    <source>
        <dbReference type="ARBA" id="ARBA00022741"/>
    </source>
</evidence>
<dbReference type="OrthoDB" id="4198152at2"/>
<proteinExistence type="predicted"/>
<dbReference type="Gene3D" id="1.20.5.1930">
    <property type="match status" value="1"/>
</dbReference>
<dbReference type="InterPro" id="IPR011712">
    <property type="entry name" value="Sig_transdc_His_kin_sub3_dim/P"/>
</dbReference>
<dbReference type="eggNOG" id="COG4585">
    <property type="taxonomic scope" value="Bacteria"/>
</dbReference>
<gene>
    <name evidence="12" type="ORF">HMPREF1318_0602</name>
</gene>
<evidence type="ECO:0000256" key="3">
    <source>
        <dbReference type="ARBA" id="ARBA00022553"/>
    </source>
</evidence>
<evidence type="ECO:0000259" key="11">
    <source>
        <dbReference type="Pfam" id="PF13796"/>
    </source>
</evidence>
<dbReference type="SUPFAM" id="SSF55874">
    <property type="entry name" value="ATPase domain of HSP90 chaperone/DNA topoisomerase II/histidine kinase"/>
    <property type="match status" value="1"/>
</dbReference>
<keyword evidence="9" id="KW-1133">Transmembrane helix</keyword>
<feature type="transmembrane region" description="Helical" evidence="9">
    <location>
        <begin position="21"/>
        <end position="43"/>
    </location>
</feature>
<dbReference type="InterPro" id="IPR036890">
    <property type="entry name" value="HATPase_C_sf"/>
</dbReference>
<evidence type="ECO:0000256" key="1">
    <source>
        <dbReference type="ARBA" id="ARBA00000085"/>
    </source>
</evidence>